<accession>A0AC60A2Q6</accession>
<gene>
    <name evidence="1" type="ORF">MRATA1EN22A_LOCUS26194</name>
</gene>
<proteinExistence type="predicted"/>
<evidence type="ECO:0000313" key="2">
    <source>
        <dbReference type="Proteomes" id="UP001162501"/>
    </source>
</evidence>
<reference evidence="1" key="2">
    <citation type="submission" date="2025-03" db="EMBL/GenBank/DDBJ databases">
        <authorList>
            <consortium name="ELIXIR-Norway"/>
            <consortium name="Elixir Norway"/>
        </authorList>
    </citation>
    <scope>NUCLEOTIDE SEQUENCE</scope>
</reference>
<protein>
    <submittedName>
        <fullName evidence="1">Uncharacterized protein</fullName>
    </submittedName>
</protein>
<dbReference type="EMBL" id="OX596091">
    <property type="protein sequence ID" value="CAN0551019.1"/>
    <property type="molecule type" value="Genomic_DNA"/>
</dbReference>
<evidence type="ECO:0000313" key="1">
    <source>
        <dbReference type="EMBL" id="CAN0551019.1"/>
    </source>
</evidence>
<sequence length="121" mass="12649">MTAFTEHSVAPTLRQFSDRARRLLSFGTTSPPSLAFGRWQGHPSLSAGARESASIGDRGERLFKVHAHNKCNPSWGLGARPRAGGWSPGLGCGSPSSGPGSTLNHRGTLGPTGLSGPQFLL</sequence>
<reference evidence="1" key="1">
    <citation type="submission" date="2023-05" db="EMBL/GenBank/DDBJ databases">
        <authorList>
            <consortium name="ELIXIR-Norway"/>
        </authorList>
    </citation>
    <scope>NUCLEOTIDE SEQUENCE</scope>
</reference>
<organism evidence="1 2">
    <name type="scientific">Rangifer tarandus platyrhynchus</name>
    <name type="common">Svalbard reindeer</name>
    <dbReference type="NCBI Taxonomy" id="3082113"/>
    <lineage>
        <taxon>Eukaryota</taxon>
        <taxon>Metazoa</taxon>
        <taxon>Chordata</taxon>
        <taxon>Craniata</taxon>
        <taxon>Vertebrata</taxon>
        <taxon>Euteleostomi</taxon>
        <taxon>Mammalia</taxon>
        <taxon>Eutheria</taxon>
        <taxon>Laurasiatheria</taxon>
        <taxon>Artiodactyla</taxon>
        <taxon>Ruminantia</taxon>
        <taxon>Pecora</taxon>
        <taxon>Cervidae</taxon>
        <taxon>Odocoileinae</taxon>
        <taxon>Rangifer</taxon>
    </lineage>
</organism>
<dbReference type="Proteomes" id="UP001162501">
    <property type="component" value="Chromosome 7"/>
</dbReference>
<name>A0AC60A2Q6_RANTA</name>